<dbReference type="Proteomes" id="UP000198287">
    <property type="component" value="Unassembled WGS sequence"/>
</dbReference>
<evidence type="ECO:0000256" key="2">
    <source>
        <dbReference type="SAM" id="MobiDB-lite"/>
    </source>
</evidence>
<protein>
    <submittedName>
        <fullName evidence="3">Uncharacterized protein</fullName>
    </submittedName>
</protein>
<comment type="caution">
    <text evidence="3">The sequence shown here is derived from an EMBL/GenBank/DDBJ whole genome shotgun (WGS) entry which is preliminary data.</text>
</comment>
<evidence type="ECO:0000313" key="3">
    <source>
        <dbReference type="EMBL" id="OXA45928.1"/>
    </source>
</evidence>
<sequence>MERHKLYEALFKAFKSANPNMKHQACDTEVSRIWKNLKKQDNFQEAAEGEIKKWKEKAAQKHKTLDAFWVRRAGSSKKSVRIAPVQEALKKKIATLQTDIVYLTRKKDQGMATEDQLNQLKEAKSEVSKAEKDLKLKEVGQARSQKKRDGDIKLLQELEESNPDVSGLLRKRPKPGRPRIEDKQPELLKTIVDIATYGSGADQRRRSDTIRTVMTLEELT</sequence>
<keyword evidence="4" id="KW-1185">Reference proteome</keyword>
<evidence type="ECO:0000256" key="1">
    <source>
        <dbReference type="SAM" id="Coils"/>
    </source>
</evidence>
<keyword evidence="1" id="KW-0175">Coiled coil</keyword>
<feature type="coiled-coil region" evidence="1">
    <location>
        <begin position="113"/>
        <end position="140"/>
    </location>
</feature>
<reference evidence="3 4" key="1">
    <citation type="submission" date="2015-12" db="EMBL/GenBank/DDBJ databases">
        <title>The genome of Folsomia candida.</title>
        <authorList>
            <person name="Faddeeva A."/>
            <person name="Derks M.F."/>
            <person name="Anvar Y."/>
            <person name="Smit S."/>
            <person name="Van Straalen N."/>
            <person name="Roelofs D."/>
        </authorList>
    </citation>
    <scope>NUCLEOTIDE SEQUENCE [LARGE SCALE GENOMIC DNA]</scope>
    <source>
        <strain evidence="3 4">VU population</strain>
        <tissue evidence="3">Whole body</tissue>
    </source>
</reference>
<proteinExistence type="predicted"/>
<feature type="region of interest" description="Disordered" evidence="2">
    <location>
        <begin position="164"/>
        <end position="184"/>
    </location>
</feature>
<organism evidence="3 4">
    <name type="scientific">Folsomia candida</name>
    <name type="common">Springtail</name>
    <dbReference type="NCBI Taxonomy" id="158441"/>
    <lineage>
        <taxon>Eukaryota</taxon>
        <taxon>Metazoa</taxon>
        <taxon>Ecdysozoa</taxon>
        <taxon>Arthropoda</taxon>
        <taxon>Hexapoda</taxon>
        <taxon>Collembola</taxon>
        <taxon>Entomobryomorpha</taxon>
        <taxon>Isotomoidea</taxon>
        <taxon>Isotomidae</taxon>
        <taxon>Proisotominae</taxon>
        <taxon>Folsomia</taxon>
    </lineage>
</organism>
<gene>
    <name evidence="3" type="ORF">Fcan01_19024</name>
</gene>
<dbReference type="EMBL" id="LNIX01000016">
    <property type="protein sequence ID" value="OXA45928.1"/>
    <property type="molecule type" value="Genomic_DNA"/>
</dbReference>
<dbReference type="PANTHER" id="PTHR46954:SF1">
    <property type="entry name" value="C2H2-TYPE DOMAIN-CONTAINING PROTEIN"/>
    <property type="match status" value="1"/>
</dbReference>
<evidence type="ECO:0000313" key="4">
    <source>
        <dbReference type="Proteomes" id="UP000198287"/>
    </source>
</evidence>
<name>A0A226DLQ3_FOLCA</name>
<dbReference type="OrthoDB" id="7698126at2759"/>
<dbReference type="AlphaFoldDB" id="A0A226DLQ3"/>
<accession>A0A226DLQ3</accession>
<dbReference type="PANTHER" id="PTHR46954">
    <property type="entry name" value="C2H2-TYPE DOMAIN-CONTAINING PROTEIN"/>
    <property type="match status" value="1"/>
</dbReference>